<proteinExistence type="predicted"/>
<dbReference type="Proteomes" id="UP001272716">
    <property type="component" value="Unassembled WGS sequence"/>
</dbReference>
<dbReference type="PANTHER" id="PTHR36107">
    <property type="entry name" value="SMALL, ACID-SOLUBLE SPORE PROTEIN A"/>
    <property type="match status" value="1"/>
</dbReference>
<comment type="function">
    <text evidence="1">SASP are bound to spore DNA. They are double-stranded DNA-binding proteins that cause DNA to change to an a-like conformation. They protect the DNA backbone from chemical and enzymatic cleavage and are thus involved in dormant spore's high resistance to UV light.</text>
</comment>
<dbReference type="PANTHER" id="PTHR36107:SF1">
    <property type="entry name" value="SMALL, ACID-SOLUBLE SPORE PROTEIN A"/>
    <property type="match status" value="1"/>
</dbReference>
<reference evidence="2 3" key="1">
    <citation type="submission" date="2023-10" db="EMBL/GenBank/DDBJ databases">
        <title>Draft Genome Sequence of Bacillus thuringiensis serovar. toumanoffi 4059: Identification of a Novel Cry Protein Candidate.</title>
        <authorList>
            <person name="Murdoch R.W."/>
            <person name="Gemler B."/>
            <person name="Heater B.S."/>
        </authorList>
    </citation>
    <scope>NUCLEOTIDE SEQUENCE [LARGE SCALE GENOMIC DNA]</scope>
    <source>
        <strain evidence="2 3">4059</strain>
    </source>
</reference>
<dbReference type="Gene3D" id="6.10.10.80">
    <property type="entry name" value="Small, acid-soluble spore protein, alpha/beta type-like"/>
    <property type="match status" value="1"/>
</dbReference>
<protein>
    <submittedName>
        <fullName evidence="2">Spore protein</fullName>
    </submittedName>
</protein>
<organism evidence="2 3">
    <name type="scientific">Bacillus thuringiensis serovar toumanoffi</name>
    <dbReference type="NCBI Taxonomy" id="180862"/>
    <lineage>
        <taxon>Bacteria</taxon>
        <taxon>Bacillati</taxon>
        <taxon>Bacillota</taxon>
        <taxon>Bacilli</taxon>
        <taxon>Bacillales</taxon>
        <taxon>Bacillaceae</taxon>
        <taxon>Bacillus</taxon>
        <taxon>Bacillus cereus group</taxon>
    </lineage>
</organism>
<gene>
    <name evidence="2" type="ORF">BTTOUR_20810</name>
</gene>
<sequence length="76" mass="8666">MLFINIQRYESNTNEILISATTSTIEQMKYEIAFGLGVTLGPDTSHHLQMVRIGGEITKRLVRMAEKQLTGQYKLH</sequence>
<accession>A0ABD5I1U5</accession>
<evidence type="ECO:0000256" key="1">
    <source>
        <dbReference type="ARBA" id="ARBA00003863"/>
    </source>
</evidence>
<dbReference type="RefSeq" id="WP_000897405.1">
    <property type="nucleotide sequence ID" value="NZ_JAWQCK010000007.1"/>
</dbReference>
<evidence type="ECO:0000313" key="3">
    <source>
        <dbReference type="Proteomes" id="UP001272716"/>
    </source>
</evidence>
<dbReference type="Pfam" id="PF00269">
    <property type="entry name" value="SASP"/>
    <property type="match status" value="1"/>
</dbReference>
<dbReference type="EMBL" id="JAWQCK010000007">
    <property type="protein sequence ID" value="MDW9211185.1"/>
    <property type="molecule type" value="Genomic_DNA"/>
</dbReference>
<dbReference type="InterPro" id="IPR050847">
    <property type="entry name" value="SASP_DNA-binding"/>
</dbReference>
<dbReference type="InterPro" id="IPR001448">
    <property type="entry name" value="SASP_alpha/beta-type"/>
</dbReference>
<dbReference type="AlphaFoldDB" id="A0ABD5I1U5"/>
<dbReference type="InterPro" id="IPR038300">
    <property type="entry name" value="SASP_sf_alpha/beta"/>
</dbReference>
<name>A0ABD5I1U5_BACTU</name>
<comment type="caution">
    <text evidence="2">The sequence shown here is derived from an EMBL/GenBank/DDBJ whole genome shotgun (WGS) entry which is preliminary data.</text>
</comment>
<evidence type="ECO:0000313" key="2">
    <source>
        <dbReference type="EMBL" id="MDW9211185.1"/>
    </source>
</evidence>